<keyword evidence="5" id="KW-1185">Reference proteome</keyword>
<organism evidence="4 5">
    <name type="scientific">Solidesulfovibrio fructosivorans JJ]</name>
    <dbReference type="NCBI Taxonomy" id="596151"/>
    <lineage>
        <taxon>Bacteria</taxon>
        <taxon>Pseudomonadati</taxon>
        <taxon>Thermodesulfobacteriota</taxon>
        <taxon>Desulfovibrionia</taxon>
        <taxon>Desulfovibrionales</taxon>
        <taxon>Desulfovibrionaceae</taxon>
        <taxon>Solidesulfovibrio</taxon>
    </lineage>
</organism>
<dbReference type="EMBL" id="AECZ01000071">
    <property type="protein sequence ID" value="EFL49109.1"/>
    <property type="molecule type" value="Genomic_DNA"/>
</dbReference>
<dbReference type="PANTHER" id="PTHR46401">
    <property type="entry name" value="GLYCOSYLTRANSFERASE WBBK-RELATED"/>
    <property type="match status" value="1"/>
</dbReference>
<feature type="domain" description="Glycosyltransferase subfamily 4-like N-terminal" evidence="3">
    <location>
        <begin position="74"/>
        <end position="199"/>
    </location>
</feature>
<accession>E1K2Q1</accession>
<dbReference type="AlphaFoldDB" id="E1K2Q1"/>
<proteinExistence type="predicted"/>
<evidence type="ECO:0000313" key="5">
    <source>
        <dbReference type="Proteomes" id="UP000006250"/>
    </source>
</evidence>
<dbReference type="InterPro" id="IPR001296">
    <property type="entry name" value="Glyco_trans_1"/>
</dbReference>
<dbReference type="STRING" id="596151.DesfrDRAFT_4151"/>
<dbReference type="GO" id="GO:0009103">
    <property type="term" value="P:lipopolysaccharide biosynthetic process"/>
    <property type="evidence" value="ECO:0007669"/>
    <property type="project" value="TreeGrafter"/>
</dbReference>
<dbReference type="SUPFAM" id="SSF53756">
    <property type="entry name" value="UDP-Glycosyltransferase/glycogen phosphorylase"/>
    <property type="match status" value="1"/>
</dbReference>
<dbReference type="InterPro" id="IPR028098">
    <property type="entry name" value="Glyco_trans_4-like_N"/>
</dbReference>
<reference evidence="4 5" key="1">
    <citation type="submission" date="2010-08" db="EMBL/GenBank/DDBJ databases">
        <title>The draft genome of Desulfovibrio fructosovorans JJ.</title>
        <authorList>
            <consortium name="US DOE Joint Genome Institute (JGI-PGF)"/>
            <person name="Lucas S."/>
            <person name="Copeland A."/>
            <person name="Lapidus A."/>
            <person name="Cheng J.-F."/>
            <person name="Bruce D."/>
            <person name="Goodwin L."/>
            <person name="Pitluck S."/>
            <person name="Land M.L."/>
            <person name="Hauser L."/>
            <person name="Chang Y.-J."/>
            <person name="Jeffries C."/>
            <person name="Wall J.D."/>
            <person name="Stahl D.A."/>
            <person name="Arkin A.P."/>
            <person name="Dehal P."/>
            <person name="Stolyar S.M."/>
            <person name="Hazen T.C."/>
            <person name="Woyke T.J."/>
        </authorList>
    </citation>
    <scope>NUCLEOTIDE SEQUENCE [LARGE SCALE GENOMIC DNA]</scope>
    <source>
        <strain evidence="4 5">JJ</strain>
    </source>
</reference>
<dbReference type="PANTHER" id="PTHR46401:SF2">
    <property type="entry name" value="GLYCOSYLTRANSFERASE WBBK-RELATED"/>
    <property type="match status" value="1"/>
</dbReference>
<dbReference type="CDD" id="cd03809">
    <property type="entry name" value="GT4_MtfB-like"/>
    <property type="match status" value="1"/>
</dbReference>
<dbReference type="Pfam" id="PF13439">
    <property type="entry name" value="Glyco_transf_4"/>
    <property type="match status" value="1"/>
</dbReference>
<sequence>MQKGVPSPGSSTHRMRKLRVIVNAVPLATVNTGIGRYLRCLYGALERGYGDRLEIGYFDGKRVGREPPKPPENLAARSRLTDLLWKLPPSVALGVRLARHYQREWAFWRAARGYDVYHEAAFFPFRVPRGVRTVFTVHDLSLLTFPEHHPAERVRYFRMFFFRRLAWVSRFLAVSGFTRDEMVRVLGIDRDRVRVTWNAHEPEVFHPMEAPLPSAVPERYFLFVGTYDPRKNMHVIPKALARSGLDVPLVTAGWTGWSRERMEGVPPIELGYTDDATLAALYTKALALVYPSIYEGFGLPVLEAMACGCPVVTSRLSSLPEVAGEAGIYLDVPSDAEGMARVLSRVAGDAVLRREKGALGLERSREFSWDETARRTFEEFEKSLR</sequence>
<evidence type="ECO:0000259" key="2">
    <source>
        <dbReference type="Pfam" id="PF00534"/>
    </source>
</evidence>
<feature type="domain" description="Glycosyl transferase family 1" evidence="2">
    <location>
        <begin position="215"/>
        <end position="347"/>
    </location>
</feature>
<dbReference type="Pfam" id="PF00534">
    <property type="entry name" value="Glycos_transf_1"/>
    <property type="match status" value="1"/>
</dbReference>
<dbReference type="eggNOG" id="COG0438">
    <property type="taxonomic scope" value="Bacteria"/>
</dbReference>
<comment type="caution">
    <text evidence="4">The sequence shown here is derived from an EMBL/GenBank/DDBJ whole genome shotgun (WGS) entry which is preliminary data.</text>
</comment>
<evidence type="ECO:0000313" key="4">
    <source>
        <dbReference type="EMBL" id="EFL49109.1"/>
    </source>
</evidence>
<name>E1K2Q1_SOLFR</name>
<evidence type="ECO:0000256" key="1">
    <source>
        <dbReference type="ARBA" id="ARBA00022679"/>
    </source>
</evidence>
<evidence type="ECO:0000259" key="3">
    <source>
        <dbReference type="Pfam" id="PF13439"/>
    </source>
</evidence>
<dbReference type="Gene3D" id="3.40.50.2000">
    <property type="entry name" value="Glycogen Phosphorylase B"/>
    <property type="match status" value="2"/>
</dbReference>
<gene>
    <name evidence="4" type="ORF">DesfrDRAFT_4151</name>
</gene>
<keyword evidence="1 4" id="KW-0808">Transferase</keyword>
<protein>
    <submittedName>
        <fullName evidence="4">Glycosyl transferase group 1</fullName>
    </submittedName>
</protein>
<dbReference type="GO" id="GO:0016757">
    <property type="term" value="F:glycosyltransferase activity"/>
    <property type="evidence" value="ECO:0007669"/>
    <property type="project" value="InterPro"/>
</dbReference>
<dbReference type="Proteomes" id="UP000006250">
    <property type="component" value="Unassembled WGS sequence"/>
</dbReference>